<dbReference type="PANTHER" id="PTHR11710:SF0">
    <property type="entry name" value="40S RIBOSOMAL PROTEIN S19"/>
    <property type="match status" value="1"/>
</dbReference>
<dbReference type="GO" id="GO:0003723">
    <property type="term" value="F:RNA binding"/>
    <property type="evidence" value="ECO:0007669"/>
    <property type="project" value="TreeGrafter"/>
</dbReference>
<dbReference type="EMBL" id="JABJNZ010000026">
    <property type="protein sequence ID" value="MBT4870300.1"/>
    <property type="molecule type" value="Genomic_DNA"/>
</dbReference>
<name>A0A8T5GEQ9_9ARCH</name>
<dbReference type="GO" id="GO:0003735">
    <property type="term" value="F:structural constituent of ribosome"/>
    <property type="evidence" value="ECO:0007669"/>
    <property type="project" value="InterPro"/>
</dbReference>
<reference evidence="4" key="1">
    <citation type="journal article" date="2021" name="ISME J.">
        <title>Mercury methylation by metabolically versatile and cosmopolitan marine bacteria.</title>
        <authorList>
            <person name="Lin H."/>
            <person name="Ascher D.B."/>
            <person name="Myung Y."/>
            <person name="Lamborg C.H."/>
            <person name="Hallam S.J."/>
            <person name="Gionfriddo C.M."/>
            <person name="Holt K.E."/>
            <person name="Moreau J.W."/>
        </authorList>
    </citation>
    <scope>NUCLEOTIDE SEQUENCE</scope>
    <source>
        <strain evidence="4">SI075_bin30</strain>
    </source>
</reference>
<dbReference type="InterPro" id="IPR036388">
    <property type="entry name" value="WH-like_DNA-bd_sf"/>
</dbReference>
<evidence type="ECO:0000256" key="2">
    <source>
        <dbReference type="ARBA" id="ARBA00022980"/>
    </source>
</evidence>
<dbReference type="PANTHER" id="PTHR11710">
    <property type="entry name" value="40S RIBOSOMAL PROTEIN S19"/>
    <property type="match status" value="1"/>
</dbReference>
<evidence type="ECO:0000256" key="3">
    <source>
        <dbReference type="ARBA" id="ARBA00023274"/>
    </source>
</evidence>
<dbReference type="AlphaFoldDB" id="A0A8T5GEQ9"/>
<proteinExistence type="inferred from homology"/>
<dbReference type="InterPro" id="IPR036390">
    <property type="entry name" value="WH_DNA-bd_sf"/>
</dbReference>
<dbReference type="Pfam" id="PF01090">
    <property type="entry name" value="Ribosomal_S19e"/>
    <property type="match status" value="1"/>
</dbReference>
<organism evidence="4 5">
    <name type="scientific">Candidatus Iainarchaeum sp</name>
    <dbReference type="NCBI Taxonomy" id="3101447"/>
    <lineage>
        <taxon>Archaea</taxon>
        <taxon>Candidatus Iainarchaeota</taxon>
        <taxon>Candidatus Iainarchaeia</taxon>
        <taxon>Candidatus Iainarchaeales</taxon>
        <taxon>Candidatus Iainarchaeaceae</taxon>
        <taxon>Candidatus Iainarchaeum</taxon>
    </lineage>
</organism>
<evidence type="ECO:0000256" key="1">
    <source>
        <dbReference type="ARBA" id="ARBA00010014"/>
    </source>
</evidence>
<gene>
    <name evidence="4" type="ORF">HON47_01905</name>
</gene>
<dbReference type="Gene3D" id="1.10.10.10">
    <property type="entry name" value="Winged helix-like DNA-binding domain superfamily/Winged helix DNA-binding domain"/>
    <property type="match status" value="1"/>
</dbReference>
<comment type="caution">
    <text evidence="4">The sequence shown here is derived from an EMBL/GenBank/DDBJ whole genome shotgun (WGS) entry which is preliminary data.</text>
</comment>
<feature type="non-terminal residue" evidence="4">
    <location>
        <position position="113"/>
    </location>
</feature>
<keyword evidence="2 4" id="KW-0689">Ribosomal protein</keyword>
<dbReference type="GO" id="GO:0006412">
    <property type="term" value="P:translation"/>
    <property type="evidence" value="ECO:0007669"/>
    <property type="project" value="InterPro"/>
</dbReference>
<dbReference type="GO" id="GO:0000028">
    <property type="term" value="P:ribosomal small subunit assembly"/>
    <property type="evidence" value="ECO:0007669"/>
    <property type="project" value="TreeGrafter"/>
</dbReference>
<protein>
    <submittedName>
        <fullName evidence="4">40S ribosomal protein S19</fullName>
    </submittedName>
</protein>
<dbReference type="SMART" id="SM01413">
    <property type="entry name" value="Ribosomal_S19e"/>
    <property type="match status" value="1"/>
</dbReference>
<dbReference type="Proteomes" id="UP000722459">
    <property type="component" value="Unassembled WGS sequence"/>
</dbReference>
<comment type="similarity">
    <text evidence="1">Belongs to the eukaryotic ribosomal protein eS19 family.</text>
</comment>
<accession>A0A8T5GEQ9</accession>
<sequence>MGIYDVPIAYLIEETAEKLKTDIEEPEFTKYVKTGVHRERAPQRDDWFYVRMASILYRAYKWNVIGTERLRSYYGGKRNRGVKEEHQYKASGKVIRSAVQKLEAGGYLEKAQP</sequence>
<evidence type="ECO:0000313" key="4">
    <source>
        <dbReference type="EMBL" id="MBT4870300.1"/>
    </source>
</evidence>
<dbReference type="InterPro" id="IPR001266">
    <property type="entry name" value="Ribosomal_eS19"/>
</dbReference>
<keyword evidence="3" id="KW-0687">Ribonucleoprotein</keyword>
<dbReference type="GO" id="GO:0022627">
    <property type="term" value="C:cytosolic small ribosomal subunit"/>
    <property type="evidence" value="ECO:0007669"/>
    <property type="project" value="TreeGrafter"/>
</dbReference>
<dbReference type="SUPFAM" id="SSF46785">
    <property type="entry name" value="Winged helix' DNA-binding domain"/>
    <property type="match status" value="1"/>
</dbReference>
<evidence type="ECO:0000313" key="5">
    <source>
        <dbReference type="Proteomes" id="UP000722459"/>
    </source>
</evidence>